<dbReference type="PRINTS" id="PR01159">
    <property type="entry name" value="DNAGYRASEB"/>
</dbReference>
<keyword evidence="6 10" id="KW-0460">Magnesium</keyword>
<feature type="binding site" evidence="10">
    <location>
        <position position="526"/>
    </location>
    <ligand>
        <name>Mg(2+)</name>
        <dbReference type="ChEBI" id="CHEBI:18420"/>
        <label>2</label>
    </ligand>
</feature>
<dbReference type="EC" id="5.6.2.2" evidence="10"/>
<dbReference type="NCBIfam" id="NF011501">
    <property type="entry name" value="PRK14939.1"/>
    <property type="match status" value="1"/>
</dbReference>
<keyword evidence="13" id="KW-1185">Reference proteome</keyword>
<dbReference type="Gene3D" id="3.40.50.670">
    <property type="match status" value="1"/>
</dbReference>
<name>A0A7X2TQW9_9SPIO</name>
<evidence type="ECO:0000256" key="1">
    <source>
        <dbReference type="ARBA" id="ARBA00000185"/>
    </source>
</evidence>
<evidence type="ECO:0000256" key="10">
    <source>
        <dbReference type="HAMAP-Rule" id="MF_01898"/>
    </source>
</evidence>
<protein>
    <recommendedName>
        <fullName evidence="10">DNA gyrase subunit B</fullName>
        <ecNumber evidence="10">5.6.2.2</ecNumber>
    </recommendedName>
</protein>
<dbReference type="InterPro" id="IPR000565">
    <property type="entry name" value="Topo_IIA_B"/>
</dbReference>
<dbReference type="PANTHER" id="PTHR45866">
    <property type="entry name" value="DNA GYRASE/TOPOISOMERASE SUBUNIT B"/>
    <property type="match status" value="1"/>
</dbReference>
<dbReference type="GO" id="GO:0003677">
    <property type="term" value="F:DNA binding"/>
    <property type="evidence" value="ECO:0007669"/>
    <property type="project" value="UniProtKB-KW"/>
</dbReference>
<dbReference type="GO" id="GO:0003918">
    <property type="term" value="F:DNA topoisomerase type II (double strand cut, ATP-hydrolyzing) activity"/>
    <property type="evidence" value="ECO:0007669"/>
    <property type="project" value="UniProtKB-UniRule"/>
</dbReference>
<dbReference type="InterPro" id="IPR036890">
    <property type="entry name" value="HATPase_C_sf"/>
</dbReference>
<comment type="similarity">
    <text evidence="2 10">Belongs to the type II topoisomerase GyrB family.</text>
</comment>
<dbReference type="PRINTS" id="PR00418">
    <property type="entry name" value="TPI2FAMILY"/>
</dbReference>
<dbReference type="Pfam" id="PF00986">
    <property type="entry name" value="DNA_gyraseB_C"/>
    <property type="match status" value="1"/>
</dbReference>
<dbReference type="CDD" id="cd03366">
    <property type="entry name" value="TOPRIM_TopoIIA_GyrB"/>
    <property type="match status" value="1"/>
</dbReference>
<evidence type="ECO:0000313" key="13">
    <source>
        <dbReference type="Proteomes" id="UP000460549"/>
    </source>
</evidence>
<dbReference type="Proteomes" id="UP000460549">
    <property type="component" value="Unassembled WGS sequence"/>
</dbReference>
<dbReference type="NCBIfam" id="TIGR01059">
    <property type="entry name" value="gyrB"/>
    <property type="match status" value="1"/>
</dbReference>
<feature type="binding site" evidence="10">
    <location>
        <position position="441"/>
    </location>
    <ligand>
        <name>Mg(2+)</name>
        <dbReference type="ChEBI" id="CHEBI:18420"/>
        <label>1</label>
        <note>catalytic</note>
    </ligand>
</feature>
<keyword evidence="7 10" id="KW-0799">Topoisomerase</keyword>
<comment type="miscellaneous">
    <text evidence="10">Few gyrases are as efficient as E.coli at forming negative supercoils. Not all organisms have 2 type II topoisomerases; in organisms with a single type II topoisomerase this enzyme also has to decatenate newly replicated chromosomes.</text>
</comment>
<dbReference type="InterPro" id="IPR013760">
    <property type="entry name" value="Topo_IIA-like_dom_sf"/>
</dbReference>
<dbReference type="InterPro" id="IPR001241">
    <property type="entry name" value="Topo_IIA"/>
</dbReference>
<dbReference type="Gene3D" id="3.30.565.10">
    <property type="entry name" value="Histidine kinase-like ATPase, C-terminal domain"/>
    <property type="match status" value="1"/>
</dbReference>
<dbReference type="FunFam" id="3.40.50.670:FF:000002">
    <property type="entry name" value="DNA gyrase subunit B"/>
    <property type="match status" value="1"/>
</dbReference>
<comment type="cofactor">
    <cofactor evidence="10">
        <name>Mg(2+)</name>
        <dbReference type="ChEBI" id="CHEBI:18420"/>
    </cofactor>
    <cofactor evidence="10">
        <name>Mn(2+)</name>
        <dbReference type="ChEBI" id="CHEBI:29035"/>
    </cofactor>
    <cofactor evidence="10">
        <name>Ca(2+)</name>
        <dbReference type="ChEBI" id="CHEBI:29108"/>
    </cofactor>
    <text evidence="10">Binds two Mg(2+) per subunit. The magnesium ions form salt bridges with both the protein and the DNA. Can also accept other divalent metal cations, such as Mn(2+) or Ca(2+).</text>
</comment>
<dbReference type="InterPro" id="IPR034160">
    <property type="entry name" value="TOPRIM_GyrB"/>
</dbReference>
<evidence type="ECO:0000256" key="6">
    <source>
        <dbReference type="ARBA" id="ARBA00022842"/>
    </source>
</evidence>
<comment type="caution">
    <text evidence="12">The sequence shown here is derived from an EMBL/GenBank/DDBJ whole genome shotgun (WGS) entry which is preliminary data.</text>
</comment>
<dbReference type="CDD" id="cd16928">
    <property type="entry name" value="HATPase_GyrB-like"/>
    <property type="match status" value="1"/>
</dbReference>
<gene>
    <name evidence="10 12" type="primary">gyrB</name>
    <name evidence="12" type="ORF">FYJ80_05420</name>
</gene>
<sequence>MLTEEPNIDTVVNGSEEYDSSEIQVLEGLEHVRLRPGMYIGTTGIDGLHHLVYEVLDNSIDEAMAGFCDQITITFDHNEYGEVCTVEDNGRGIPVDIHPQVGKSTLEVCLTKLNAGGKFGKGAYKVSGGLHGVGVSCVNALSCYLEATVYRDGNIYNQVYHRGVPVEDVKIIGHCDPDKHGTTISFSPDFEVMEKNSFSYETLSNRFRELSYLNHGIRITIVDKREEEIKTESFHSDGGLSEFVSYLNEYKKTLFQPISFEGVKDDVVVEIALQYNDKYDEKVFSFVNNINTREGGTHLTGFKTAILMAINNQLSKNAKMLKKFGNDKLESADISEGLTGVVSIKIPNPQFEGQTKMKLGNANVRFIVQSLVYEKLNNYFDEFPGDIELLLDKAISAALGRIAARKAREQIRKKSEGGGLPGKLADCSEKDPAKCEVFIVEGDSAGGSAKQGRDRRFQAILPLWGKMLNVEKAQEYKVLGNDKLQPVISTIGAGLTRYNNQIEDSEQTFDITKARYHKIIIMADADVDGSHIRTLLLTFFFRYMRPLIEAGYIYFAMPPLYKITLGKKIFYAYDEADKKRIIEENCAGMDEAKIPIQRYKGLGEMNPEQLWETTMNPETRLISKIHLEDAEEADRVFSMLMGEDVEPRRDFIEQNATYVANLDV</sequence>
<dbReference type="PROSITE" id="PS00177">
    <property type="entry name" value="TOPOISOMERASE_II"/>
    <property type="match status" value="1"/>
</dbReference>
<accession>A0A7X2TQW9</accession>
<feature type="site" description="Interaction with DNA" evidence="10">
    <location>
        <position position="469"/>
    </location>
</feature>
<keyword evidence="5 10" id="KW-0067">ATP-binding</keyword>
<dbReference type="SUPFAM" id="SSF56719">
    <property type="entry name" value="Type II DNA topoisomerase"/>
    <property type="match status" value="1"/>
</dbReference>
<dbReference type="RefSeq" id="WP_154425237.1">
    <property type="nucleotide sequence ID" value="NZ_JAQYGB010000009.1"/>
</dbReference>
<dbReference type="InterPro" id="IPR018522">
    <property type="entry name" value="TopoIIA_CS"/>
</dbReference>
<comment type="subcellular location">
    <subcellularLocation>
        <location evidence="10">Cytoplasm</location>
    </subcellularLocation>
</comment>
<dbReference type="FunFam" id="3.30.565.10:FF:000002">
    <property type="entry name" value="DNA gyrase subunit B"/>
    <property type="match status" value="1"/>
</dbReference>
<dbReference type="Pfam" id="PF01751">
    <property type="entry name" value="Toprim"/>
    <property type="match status" value="1"/>
</dbReference>
<dbReference type="InterPro" id="IPR014721">
    <property type="entry name" value="Ribsml_uS5_D2-typ_fold_subgr"/>
</dbReference>
<feature type="domain" description="Toprim" evidence="11">
    <location>
        <begin position="435"/>
        <end position="559"/>
    </location>
</feature>
<dbReference type="InterPro" id="IPR003594">
    <property type="entry name" value="HATPase_dom"/>
</dbReference>
<evidence type="ECO:0000259" key="11">
    <source>
        <dbReference type="PROSITE" id="PS50880"/>
    </source>
</evidence>
<dbReference type="Gene3D" id="3.30.230.10">
    <property type="match status" value="1"/>
</dbReference>
<dbReference type="GO" id="GO:0005694">
    <property type="term" value="C:chromosome"/>
    <property type="evidence" value="ECO:0007669"/>
    <property type="project" value="InterPro"/>
</dbReference>
<dbReference type="InterPro" id="IPR020568">
    <property type="entry name" value="Ribosomal_Su5_D2-typ_SF"/>
</dbReference>
<keyword evidence="9 10" id="KW-0413">Isomerase</keyword>
<dbReference type="GO" id="GO:0006261">
    <property type="term" value="P:DNA-templated DNA replication"/>
    <property type="evidence" value="ECO:0007669"/>
    <property type="project" value="UniProtKB-UniRule"/>
</dbReference>
<dbReference type="GO" id="GO:0005737">
    <property type="term" value="C:cytoplasm"/>
    <property type="evidence" value="ECO:0007669"/>
    <property type="project" value="UniProtKB-SubCell"/>
</dbReference>
<feature type="site" description="Interaction with DNA" evidence="10">
    <location>
        <position position="466"/>
    </location>
</feature>
<dbReference type="GO" id="GO:0046872">
    <property type="term" value="F:metal ion binding"/>
    <property type="evidence" value="ECO:0007669"/>
    <property type="project" value="UniProtKB-KW"/>
</dbReference>
<keyword evidence="8" id="KW-0238">DNA-binding</keyword>
<dbReference type="PANTHER" id="PTHR45866:SF1">
    <property type="entry name" value="DNA GYRASE SUBUNIT B, MITOCHONDRIAL"/>
    <property type="match status" value="1"/>
</dbReference>
<dbReference type="SUPFAM" id="SSF54211">
    <property type="entry name" value="Ribosomal protein S5 domain 2-like"/>
    <property type="match status" value="1"/>
</dbReference>
<dbReference type="GO" id="GO:0005524">
    <property type="term" value="F:ATP binding"/>
    <property type="evidence" value="ECO:0007669"/>
    <property type="project" value="UniProtKB-UniRule"/>
</dbReference>
<evidence type="ECO:0000256" key="3">
    <source>
        <dbReference type="ARBA" id="ARBA00022723"/>
    </source>
</evidence>
<evidence type="ECO:0000256" key="2">
    <source>
        <dbReference type="ARBA" id="ARBA00010708"/>
    </source>
</evidence>
<dbReference type="HAMAP" id="MF_01898">
    <property type="entry name" value="GyrB"/>
    <property type="match status" value="1"/>
</dbReference>
<feature type="binding site" evidence="10">
    <location>
        <position position="524"/>
    </location>
    <ligand>
        <name>Mg(2+)</name>
        <dbReference type="ChEBI" id="CHEBI:18420"/>
        <label>2</label>
    </ligand>
</feature>
<dbReference type="AlphaFoldDB" id="A0A7X2TQW9"/>
<organism evidence="12 13">
    <name type="scientific">Bullifex porci</name>
    <dbReference type="NCBI Taxonomy" id="2606638"/>
    <lineage>
        <taxon>Bacteria</taxon>
        <taxon>Pseudomonadati</taxon>
        <taxon>Spirochaetota</taxon>
        <taxon>Spirochaetia</taxon>
        <taxon>Spirochaetales</taxon>
        <taxon>Spirochaetaceae</taxon>
        <taxon>Bullifex</taxon>
    </lineage>
</organism>
<dbReference type="InterPro" id="IPR011557">
    <property type="entry name" value="GyrB"/>
</dbReference>
<comment type="function">
    <text evidence="10">A type II topoisomerase that negatively supercoils closed circular double-stranded (ds) DNA in an ATP-dependent manner to modulate DNA topology and maintain chromosomes in an underwound state. Negative supercoiling favors strand separation, and DNA replication, transcription, recombination and repair, all of which involve strand separation. Also able to catalyze the interconversion of other topological isomers of dsDNA rings, including catenanes and knotted rings. Type II topoisomerases break and join 2 DNA strands simultaneously in an ATP-dependent manner.</text>
</comment>
<dbReference type="InterPro" id="IPR002288">
    <property type="entry name" value="DNA_gyrase_B_C"/>
</dbReference>
<evidence type="ECO:0000256" key="5">
    <source>
        <dbReference type="ARBA" id="ARBA00022840"/>
    </source>
</evidence>
<dbReference type="SMART" id="SM00387">
    <property type="entry name" value="HATPase_c"/>
    <property type="match status" value="1"/>
</dbReference>
<keyword evidence="3 10" id="KW-0479">Metal-binding</keyword>
<proteinExistence type="inferred from homology"/>
<evidence type="ECO:0000256" key="9">
    <source>
        <dbReference type="ARBA" id="ARBA00023235"/>
    </source>
</evidence>
<dbReference type="InterPro" id="IPR006171">
    <property type="entry name" value="TOPRIM_dom"/>
</dbReference>
<dbReference type="InterPro" id="IPR013759">
    <property type="entry name" value="Topo_IIA_B_C"/>
</dbReference>
<comment type="catalytic activity">
    <reaction evidence="1 10">
        <text>ATP-dependent breakage, passage and rejoining of double-stranded DNA.</text>
        <dbReference type="EC" id="5.6.2.2"/>
    </reaction>
</comment>
<feature type="binding site" evidence="10">
    <location>
        <position position="524"/>
    </location>
    <ligand>
        <name>Mg(2+)</name>
        <dbReference type="ChEBI" id="CHEBI:18420"/>
        <label>1</label>
        <note>catalytic</note>
    </ligand>
</feature>
<evidence type="ECO:0000256" key="8">
    <source>
        <dbReference type="ARBA" id="ARBA00023125"/>
    </source>
</evidence>
<dbReference type="InterPro" id="IPR013506">
    <property type="entry name" value="Topo_IIA_bsu_dom2"/>
</dbReference>
<dbReference type="CDD" id="cd00822">
    <property type="entry name" value="TopoII_Trans_DNA_gyrase"/>
    <property type="match status" value="1"/>
</dbReference>
<reference evidence="12 13" key="1">
    <citation type="submission" date="2019-08" db="EMBL/GenBank/DDBJ databases">
        <title>In-depth cultivation of the pig gut microbiome towards novel bacterial diversity and tailored functional studies.</title>
        <authorList>
            <person name="Wylensek D."/>
            <person name="Hitch T.C.A."/>
            <person name="Clavel T."/>
        </authorList>
    </citation>
    <scope>NUCLEOTIDE SEQUENCE [LARGE SCALE GENOMIC DNA]</scope>
    <source>
        <strain evidence="12 13">NM-380-WT-3C1</strain>
    </source>
</reference>
<comment type="subunit">
    <text evidence="10">Heterotetramer, composed of two GyrA and two GyrB chains. In the heterotetramer, GyrA contains the active site tyrosine that forms a transient covalent intermediate with DNA, while GyrB binds cofactors and catalyzes ATP hydrolysis.</text>
</comment>
<evidence type="ECO:0000256" key="4">
    <source>
        <dbReference type="ARBA" id="ARBA00022741"/>
    </source>
</evidence>
<evidence type="ECO:0000313" key="12">
    <source>
        <dbReference type="EMBL" id="MSU06217.1"/>
    </source>
</evidence>
<dbReference type="Pfam" id="PF02518">
    <property type="entry name" value="HATPase_c"/>
    <property type="match status" value="1"/>
</dbReference>
<dbReference type="GO" id="GO:0006265">
    <property type="term" value="P:DNA topological change"/>
    <property type="evidence" value="ECO:0007669"/>
    <property type="project" value="UniProtKB-UniRule"/>
</dbReference>
<dbReference type="PROSITE" id="PS50880">
    <property type="entry name" value="TOPRIM"/>
    <property type="match status" value="1"/>
</dbReference>
<dbReference type="EMBL" id="VUNN01000008">
    <property type="protein sequence ID" value="MSU06217.1"/>
    <property type="molecule type" value="Genomic_DNA"/>
</dbReference>
<evidence type="ECO:0000256" key="7">
    <source>
        <dbReference type="ARBA" id="ARBA00023029"/>
    </source>
</evidence>
<keyword evidence="10" id="KW-0963">Cytoplasm</keyword>
<dbReference type="SUPFAM" id="SSF55874">
    <property type="entry name" value="ATPase domain of HSP90 chaperone/DNA topoisomerase II/histidine kinase"/>
    <property type="match status" value="1"/>
</dbReference>
<keyword evidence="4 10" id="KW-0547">Nucleotide-binding</keyword>
<dbReference type="Pfam" id="PF00204">
    <property type="entry name" value="DNA_gyraseB"/>
    <property type="match status" value="1"/>
</dbReference>
<dbReference type="NCBIfam" id="NF004189">
    <property type="entry name" value="PRK05644.1"/>
    <property type="match status" value="1"/>
</dbReference>
<dbReference type="SMART" id="SM00433">
    <property type="entry name" value="TOP2c"/>
    <property type="match status" value="1"/>
</dbReference>